<proteinExistence type="inferred from homology"/>
<feature type="compositionally biased region" description="Pro residues" evidence="2">
    <location>
        <begin position="526"/>
        <end position="541"/>
    </location>
</feature>
<feature type="compositionally biased region" description="Acidic residues" evidence="2">
    <location>
        <begin position="153"/>
        <end position="170"/>
    </location>
</feature>
<feature type="domain" description="SIN1-type PH" evidence="4">
    <location>
        <begin position="697"/>
        <end position="798"/>
    </location>
</feature>
<dbReference type="PANTHER" id="PTHR13335:SF1">
    <property type="entry name" value="TARGET OF RAPAMYCIN COMPLEX 2 SUBUNIT MAPKAP1"/>
    <property type="match status" value="1"/>
</dbReference>
<keyword evidence="7" id="KW-1185">Reference proteome</keyword>
<dbReference type="GO" id="GO:0038203">
    <property type="term" value="P:TORC2 signaling"/>
    <property type="evidence" value="ECO:0007669"/>
    <property type="project" value="TreeGrafter"/>
</dbReference>
<evidence type="ECO:0000313" key="7">
    <source>
        <dbReference type="Proteomes" id="UP001307849"/>
    </source>
</evidence>
<feature type="region of interest" description="Disordered" evidence="2">
    <location>
        <begin position="264"/>
        <end position="295"/>
    </location>
</feature>
<dbReference type="GO" id="GO:0005886">
    <property type="term" value="C:plasma membrane"/>
    <property type="evidence" value="ECO:0007669"/>
    <property type="project" value="TreeGrafter"/>
</dbReference>
<feature type="region of interest" description="Disordered" evidence="2">
    <location>
        <begin position="507"/>
        <end position="556"/>
    </location>
</feature>
<dbReference type="InterPro" id="IPR011993">
    <property type="entry name" value="PH-like_dom_sf"/>
</dbReference>
<dbReference type="GO" id="GO:0005546">
    <property type="term" value="F:phosphatidylinositol-4,5-bisphosphate binding"/>
    <property type="evidence" value="ECO:0007669"/>
    <property type="project" value="TreeGrafter"/>
</dbReference>
<dbReference type="EMBL" id="JAVHJM010000002">
    <property type="protein sequence ID" value="KAK6517942.1"/>
    <property type="molecule type" value="Genomic_DNA"/>
</dbReference>
<feature type="domain" description="CRIM" evidence="3">
    <location>
        <begin position="349"/>
        <end position="509"/>
    </location>
</feature>
<dbReference type="Pfam" id="PF16979">
    <property type="entry name" value="SIN1_PH"/>
    <property type="match status" value="1"/>
</dbReference>
<feature type="compositionally biased region" description="Acidic residues" evidence="2">
    <location>
        <begin position="276"/>
        <end position="293"/>
    </location>
</feature>
<evidence type="ECO:0000256" key="1">
    <source>
        <dbReference type="ARBA" id="ARBA00009407"/>
    </source>
</evidence>
<dbReference type="InterPro" id="IPR031313">
    <property type="entry name" value="Sin1_PH_dom"/>
</dbReference>
<feature type="domain" description="AVO1/Sin1 ubiquitin-like" evidence="5">
    <location>
        <begin position="590"/>
        <end position="646"/>
    </location>
</feature>
<feature type="compositionally biased region" description="Polar residues" evidence="2">
    <location>
        <begin position="264"/>
        <end position="275"/>
    </location>
</feature>
<dbReference type="Proteomes" id="UP001307849">
    <property type="component" value="Unassembled WGS sequence"/>
</dbReference>
<reference evidence="6 7" key="1">
    <citation type="submission" date="2019-10" db="EMBL/GenBank/DDBJ databases">
        <authorList>
            <person name="Palmer J.M."/>
        </authorList>
    </citation>
    <scope>NUCLEOTIDE SEQUENCE [LARGE SCALE GENOMIC DNA]</scope>
    <source>
        <strain evidence="6 7">TWF506</strain>
    </source>
</reference>
<dbReference type="Pfam" id="PF23164">
    <property type="entry name" value="UBL_AVO1"/>
    <property type="match status" value="1"/>
</dbReference>
<dbReference type="InterPro" id="IPR056385">
    <property type="entry name" value="UBL_AVO1/Sin1"/>
</dbReference>
<organism evidence="6 7">
    <name type="scientific">Arthrobotrys conoides</name>
    <dbReference type="NCBI Taxonomy" id="74498"/>
    <lineage>
        <taxon>Eukaryota</taxon>
        <taxon>Fungi</taxon>
        <taxon>Dikarya</taxon>
        <taxon>Ascomycota</taxon>
        <taxon>Pezizomycotina</taxon>
        <taxon>Orbiliomycetes</taxon>
        <taxon>Orbiliales</taxon>
        <taxon>Orbiliaceae</taxon>
        <taxon>Arthrobotrys</taxon>
    </lineage>
</organism>
<evidence type="ECO:0000259" key="3">
    <source>
        <dbReference type="Pfam" id="PF16978"/>
    </source>
</evidence>
<dbReference type="GO" id="GO:0005737">
    <property type="term" value="C:cytoplasm"/>
    <property type="evidence" value="ECO:0007669"/>
    <property type="project" value="TreeGrafter"/>
</dbReference>
<dbReference type="InterPro" id="IPR008828">
    <property type="entry name" value="Sin1/Avo1"/>
</dbReference>
<evidence type="ECO:0000259" key="4">
    <source>
        <dbReference type="Pfam" id="PF16979"/>
    </source>
</evidence>
<evidence type="ECO:0000256" key="2">
    <source>
        <dbReference type="SAM" id="MobiDB-lite"/>
    </source>
</evidence>
<protein>
    <recommendedName>
        <fullName evidence="8">Stress activated MAP kinase interacting protein Sin1</fullName>
    </recommendedName>
</protein>
<dbReference type="Gene3D" id="2.30.29.30">
    <property type="entry name" value="Pleckstrin-homology domain (PH domain)/Phosphotyrosine-binding domain (PTB)"/>
    <property type="match status" value="1"/>
</dbReference>
<dbReference type="InterPro" id="IPR031567">
    <property type="entry name" value="CRIM_dom"/>
</dbReference>
<evidence type="ECO:0008006" key="8">
    <source>
        <dbReference type="Google" id="ProtNLM"/>
    </source>
</evidence>
<feature type="compositionally biased region" description="Low complexity" evidence="2">
    <location>
        <begin position="207"/>
        <end position="221"/>
    </location>
</feature>
<dbReference type="Gene3D" id="3.10.20.90">
    <property type="entry name" value="Phosphatidylinositol 3-kinase Catalytic Subunit, Chain A, domain 1"/>
    <property type="match status" value="1"/>
</dbReference>
<evidence type="ECO:0000313" key="6">
    <source>
        <dbReference type="EMBL" id="KAK6517942.1"/>
    </source>
</evidence>
<comment type="similarity">
    <text evidence="1">Belongs to the SIN1 family.</text>
</comment>
<accession>A0AAN8NVN2</accession>
<dbReference type="PANTHER" id="PTHR13335">
    <property type="entry name" value="TARGET OF RAPAMYCIN COMPLEX 2 SUBUNIT MAPKAP1"/>
    <property type="match status" value="1"/>
</dbReference>
<name>A0AAN8NVN2_9PEZI</name>
<dbReference type="GO" id="GO:0031932">
    <property type="term" value="C:TORC2 complex"/>
    <property type="evidence" value="ECO:0007669"/>
    <property type="project" value="InterPro"/>
</dbReference>
<comment type="caution">
    <text evidence="6">The sequence shown here is derived from an EMBL/GenBank/DDBJ whole genome shotgun (WGS) entry which is preliminary data.</text>
</comment>
<gene>
    <name evidence="6" type="ORF">TWF506_005112</name>
</gene>
<sequence>MILFHSTLDSRASIDSSPIFDKVTMSLLYNQEYAIHQVRTRFLASVKDSVGERLINLNQNVFNVPGYKIAGWPRPSETENYNRRAYSPPIPAGGTTDYFAALPRSAALERPKIFDDEADNEAKAMGKGAAAGSHGSLRNFHRQSDQQRPIGQIDDDDSSDLSDESDADDEVGSRTQHIKFPKMPVRQRAGSSPTHYANHANPRLLITSPGKSTGSRTRSGSHGMMEYERSRKITGTDDDAVNLLSHRIDEDTQAFKQLAQQLRASPATSFRNQNEIDFDSDEDLEGDDDEDDASTISSDFAGAVTANSTLMVTNTGTPPPLFNGLHMNKPSALPPLPPPRPISVIQPVSLLTQLIKANQEEMQHPLDAYTKFSGKGDMKAAGPVLRRFGQSTDSSAPMRLRVYCPFSTEPLKFVEVIVKRSIIEDGIKVDTVVADTLGYTLYRYREEDRQPPLTDEQCNVNKWSFHIMDEPGEPDEDFPPLDRTRAMSAYQLEDLVLVEASDAQFEENERLFPSPKVETKVEPKKPPTPGGTAPPPGPNSSPIPAKATQTPTKPADAPLVINQSGTRQGALSHLKIHCNTPEVHDQSVVLRITSDTYIGEILDSICKKKNMDPTRHILRLLGTTTVVPLDRTVKDLEGRGELELVIRGPFDPITDKNASPGPVNQQTGSLFGKNATKRHTLLSQSITAHDVLSSAGYQKFTVWRKMPMSFISRHERVLAIDGEYVHIMPSDQNKTLFDSPKTTSIHISSIIGCKQSRKAPLNFKIIAMKSREWKRYAFEAMSAAQAADIVEALKKQISAYKMDKEA</sequence>
<feature type="region of interest" description="Disordered" evidence="2">
    <location>
        <begin position="141"/>
        <end position="233"/>
    </location>
</feature>
<dbReference type="AlphaFoldDB" id="A0AAN8NVN2"/>
<evidence type="ECO:0000259" key="5">
    <source>
        <dbReference type="Pfam" id="PF23164"/>
    </source>
</evidence>
<dbReference type="Pfam" id="PF16978">
    <property type="entry name" value="CRIM"/>
    <property type="match status" value="1"/>
</dbReference>